<comment type="caution">
    <text evidence="2">The sequence shown here is derived from an EMBL/GenBank/DDBJ whole genome shotgun (WGS) entry which is preliminary data.</text>
</comment>
<evidence type="ECO:0000313" key="3">
    <source>
        <dbReference type="Proteomes" id="UP000561181"/>
    </source>
</evidence>
<dbReference type="Proteomes" id="UP000561181">
    <property type="component" value="Unassembled WGS sequence"/>
</dbReference>
<dbReference type="RefSeq" id="WP_170012373.1">
    <property type="nucleotide sequence ID" value="NZ_JABCRE010000003.1"/>
</dbReference>
<keyword evidence="1" id="KW-1133">Transmembrane helix</keyword>
<keyword evidence="1" id="KW-0472">Membrane</keyword>
<evidence type="ECO:0008006" key="4">
    <source>
        <dbReference type="Google" id="ProtNLM"/>
    </source>
</evidence>
<organism evidence="2 3">
    <name type="scientific">Pontixanthobacter rizhaonensis</name>
    <dbReference type="NCBI Taxonomy" id="2730337"/>
    <lineage>
        <taxon>Bacteria</taxon>
        <taxon>Pseudomonadati</taxon>
        <taxon>Pseudomonadota</taxon>
        <taxon>Alphaproteobacteria</taxon>
        <taxon>Sphingomonadales</taxon>
        <taxon>Erythrobacteraceae</taxon>
        <taxon>Pontixanthobacter</taxon>
    </lineage>
</organism>
<keyword evidence="1" id="KW-0812">Transmembrane</keyword>
<sequence length="197" mass="21870">MEPPFANAPLDRALNRELTRGERILWQGRPIPRIQWSMFGIWVFAIPWTAFALFWTAMAYAGTQSATNEEWSWLSLAFPLFGVPFIVVGLGMMAAPLYPLYAARKVIFAVTDQRLIKLTLRKSLTSITIPAERVGLITRKERSDGSGTLRIATHIGVDSDGDRTTHTFDIGEVAAVMDADDAISAMIARSKRRTATA</sequence>
<dbReference type="AlphaFoldDB" id="A0A848QMF3"/>
<reference evidence="2 3" key="1">
    <citation type="submission" date="2020-04" db="EMBL/GenBank/DDBJ databases">
        <authorList>
            <person name="Liu A."/>
        </authorList>
    </citation>
    <scope>NUCLEOTIDE SEQUENCE [LARGE SCALE GENOMIC DNA]</scope>
    <source>
        <strain evidence="2 3">RZ02</strain>
    </source>
</reference>
<feature type="transmembrane region" description="Helical" evidence="1">
    <location>
        <begin position="73"/>
        <end position="95"/>
    </location>
</feature>
<gene>
    <name evidence="2" type="ORF">HKD42_08250</name>
</gene>
<protein>
    <recommendedName>
        <fullName evidence="4">DUF304 domain-containing protein</fullName>
    </recommendedName>
</protein>
<accession>A0A848QMF3</accession>
<evidence type="ECO:0000313" key="2">
    <source>
        <dbReference type="EMBL" id="NMW32049.1"/>
    </source>
</evidence>
<dbReference type="EMBL" id="JABCRE010000003">
    <property type="protein sequence ID" value="NMW32049.1"/>
    <property type="molecule type" value="Genomic_DNA"/>
</dbReference>
<keyword evidence="3" id="KW-1185">Reference proteome</keyword>
<feature type="transmembrane region" description="Helical" evidence="1">
    <location>
        <begin position="39"/>
        <end position="61"/>
    </location>
</feature>
<evidence type="ECO:0000256" key="1">
    <source>
        <dbReference type="SAM" id="Phobius"/>
    </source>
</evidence>
<proteinExistence type="predicted"/>
<name>A0A848QMF3_9SPHN</name>